<dbReference type="InterPro" id="IPR036388">
    <property type="entry name" value="WH-like_DNA-bd_sf"/>
</dbReference>
<comment type="cofactor">
    <cofactor evidence="7">
        <name>Zn(2+)</name>
        <dbReference type="ChEBI" id="CHEBI:29105"/>
    </cofactor>
    <text evidence="7">Binds 1 zinc ion per subunit.</text>
</comment>
<evidence type="ECO:0000313" key="9">
    <source>
        <dbReference type="EMBL" id="MBC8541685.1"/>
    </source>
</evidence>
<gene>
    <name evidence="9" type="ORF">H8698_11925</name>
</gene>
<organism evidence="9 10">
    <name type="scientific">Congzhengia minquanensis</name>
    <dbReference type="NCBI Taxonomy" id="2763657"/>
    <lineage>
        <taxon>Bacteria</taxon>
        <taxon>Bacillati</taxon>
        <taxon>Bacillota</taxon>
        <taxon>Clostridia</taxon>
        <taxon>Eubacteriales</taxon>
        <taxon>Oscillospiraceae</taxon>
        <taxon>Congzhengia</taxon>
    </lineage>
</organism>
<dbReference type="InterPro" id="IPR043135">
    <property type="entry name" value="Fur_C"/>
</dbReference>
<feature type="binding site" evidence="8">
    <location>
        <position position="95"/>
    </location>
    <ligand>
        <name>Fe cation</name>
        <dbReference type="ChEBI" id="CHEBI:24875"/>
    </ligand>
</feature>
<evidence type="ECO:0000256" key="7">
    <source>
        <dbReference type="PIRSR" id="PIRSR602481-1"/>
    </source>
</evidence>
<keyword evidence="6" id="KW-0804">Transcription</keyword>
<proteinExistence type="inferred from homology"/>
<dbReference type="PANTHER" id="PTHR33202">
    <property type="entry name" value="ZINC UPTAKE REGULATION PROTEIN"/>
    <property type="match status" value="1"/>
</dbReference>
<dbReference type="Gene3D" id="1.10.10.10">
    <property type="entry name" value="Winged helix-like DNA-binding domain superfamily/Winged helix DNA-binding domain"/>
    <property type="match status" value="1"/>
</dbReference>
<dbReference type="AlphaFoldDB" id="A0A926HZZ7"/>
<keyword evidence="5" id="KW-0238">DNA-binding</keyword>
<dbReference type="PANTHER" id="PTHR33202:SF7">
    <property type="entry name" value="FERRIC UPTAKE REGULATION PROTEIN"/>
    <property type="match status" value="1"/>
</dbReference>
<comment type="caution">
    <text evidence="9">The sequence shown here is derived from an EMBL/GenBank/DDBJ whole genome shotgun (WGS) entry which is preliminary data.</text>
</comment>
<accession>A0A926HZZ7</accession>
<evidence type="ECO:0000256" key="4">
    <source>
        <dbReference type="ARBA" id="ARBA00023015"/>
    </source>
</evidence>
<dbReference type="GO" id="GO:0045892">
    <property type="term" value="P:negative regulation of DNA-templated transcription"/>
    <property type="evidence" value="ECO:0007669"/>
    <property type="project" value="TreeGrafter"/>
</dbReference>
<evidence type="ECO:0000256" key="8">
    <source>
        <dbReference type="PIRSR" id="PIRSR602481-2"/>
    </source>
</evidence>
<reference evidence="9" key="1">
    <citation type="submission" date="2020-08" db="EMBL/GenBank/DDBJ databases">
        <title>Genome public.</title>
        <authorList>
            <person name="Liu C."/>
            <person name="Sun Q."/>
        </authorList>
    </citation>
    <scope>NUCLEOTIDE SEQUENCE</scope>
    <source>
        <strain evidence="9">H8</strain>
    </source>
</reference>
<evidence type="ECO:0000256" key="5">
    <source>
        <dbReference type="ARBA" id="ARBA00023125"/>
    </source>
</evidence>
<evidence type="ECO:0000256" key="6">
    <source>
        <dbReference type="ARBA" id="ARBA00023163"/>
    </source>
</evidence>
<evidence type="ECO:0000256" key="3">
    <source>
        <dbReference type="ARBA" id="ARBA00022833"/>
    </source>
</evidence>
<keyword evidence="2" id="KW-0678">Repressor</keyword>
<feature type="binding site" evidence="7">
    <location>
        <position position="118"/>
    </location>
    <ligand>
        <name>Zn(2+)</name>
        <dbReference type="ChEBI" id="CHEBI:29105"/>
    </ligand>
</feature>
<feature type="binding site" evidence="7">
    <location>
        <position position="82"/>
    </location>
    <ligand>
        <name>Zn(2+)</name>
        <dbReference type="ChEBI" id="CHEBI:29105"/>
    </ligand>
</feature>
<dbReference type="CDD" id="cd07153">
    <property type="entry name" value="Fur_like"/>
    <property type="match status" value="1"/>
</dbReference>
<dbReference type="GO" id="GO:0008270">
    <property type="term" value="F:zinc ion binding"/>
    <property type="evidence" value="ECO:0007669"/>
    <property type="project" value="TreeGrafter"/>
</dbReference>
<dbReference type="InterPro" id="IPR036390">
    <property type="entry name" value="WH_DNA-bd_sf"/>
</dbReference>
<name>A0A926HZZ7_9FIRM</name>
<keyword evidence="4" id="KW-0805">Transcription regulation</keyword>
<dbReference type="Gene3D" id="3.30.1490.190">
    <property type="match status" value="1"/>
</dbReference>
<dbReference type="RefSeq" id="WP_249313708.1">
    <property type="nucleotide sequence ID" value="NZ_JACRSU010000005.1"/>
</dbReference>
<evidence type="ECO:0000256" key="1">
    <source>
        <dbReference type="ARBA" id="ARBA00007957"/>
    </source>
</evidence>
<keyword evidence="7" id="KW-0479">Metal-binding</keyword>
<feature type="binding site" evidence="7">
    <location>
        <position position="79"/>
    </location>
    <ligand>
        <name>Zn(2+)</name>
        <dbReference type="ChEBI" id="CHEBI:29105"/>
    </ligand>
</feature>
<dbReference type="EMBL" id="JACRSU010000005">
    <property type="protein sequence ID" value="MBC8541685.1"/>
    <property type="molecule type" value="Genomic_DNA"/>
</dbReference>
<dbReference type="GO" id="GO:0000976">
    <property type="term" value="F:transcription cis-regulatory region binding"/>
    <property type="evidence" value="ECO:0007669"/>
    <property type="project" value="TreeGrafter"/>
</dbReference>
<keyword evidence="3 7" id="KW-0862">Zinc</keyword>
<dbReference type="GO" id="GO:0003700">
    <property type="term" value="F:DNA-binding transcription factor activity"/>
    <property type="evidence" value="ECO:0007669"/>
    <property type="project" value="InterPro"/>
</dbReference>
<comment type="cofactor">
    <cofactor evidence="8">
        <name>Mn(2+)</name>
        <dbReference type="ChEBI" id="CHEBI:29035"/>
    </cofactor>
    <cofactor evidence="8">
        <name>Fe(2+)</name>
        <dbReference type="ChEBI" id="CHEBI:29033"/>
    </cofactor>
    <text evidence="8">Binds 1 Mn(2+) or Fe(2+) ion per subunit.</text>
</comment>
<dbReference type="SUPFAM" id="SSF46785">
    <property type="entry name" value="Winged helix' DNA-binding domain"/>
    <property type="match status" value="1"/>
</dbReference>
<dbReference type="Proteomes" id="UP000611762">
    <property type="component" value="Unassembled WGS sequence"/>
</dbReference>
<dbReference type="GO" id="GO:1900376">
    <property type="term" value="P:regulation of secondary metabolite biosynthetic process"/>
    <property type="evidence" value="ECO:0007669"/>
    <property type="project" value="TreeGrafter"/>
</dbReference>
<evidence type="ECO:0000313" key="10">
    <source>
        <dbReference type="Proteomes" id="UP000611762"/>
    </source>
</evidence>
<comment type="similarity">
    <text evidence="1">Belongs to the Fur family.</text>
</comment>
<sequence length="129" mass="14810">MNFSKQRESILNYLRNTKEHPTAERIYADLKPSLPNLSLATVYRNLGRLCETGTVVRLSTGDKTDHFDADTSDHQHFVCTSCGTVSDMFFELPQEILNQNLSDNFVANYYKLYVYGICKDCSEKQKRNA</sequence>
<evidence type="ECO:0000256" key="2">
    <source>
        <dbReference type="ARBA" id="ARBA00022491"/>
    </source>
</evidence>
<keyword evidence="10" id="KW-1185">Reference proteome</keyword>
<feature type="binding site" evidence="7">
    <location>
        <position position="121"/>
    </location>
    <ligand>
        <name>Zn(2+)</name>
        <dbReference type="ChEBI" id="CHEBI:29105"/>
    </ligand>
</feature>
<keyword evidence="8" id="KW-0408">Iron</keyword>
<dbReference type="Pfam" id="PF01475">
    <property type="entry name" value="FUR"/>
    <property type="match status" value="1"/>
</dbReference>
<protein>
    <submittedName>
        <fullName evidence="9">Transcriptional repressor</fullName>
    </submittedName>
</protein>
<dbReference type="InterPro" id="IPR002481">
    <property type="entry name" value="FUR"/>
</dbReference>